<dbReference type="InterPro" id="IPR046341">
    <property type="entry name" value="SET_dom_sf"/>
</dbReference>
<feature type="domain" description="SET" evidence="1">
    <location>
        <begin position="22"/>
        <end position="292"/>
    </location>
</feature>
<dbReference type="PANTHER" id="PTHR12197">
    <property type="entry name" value="HISTONE-LYSINE N-METHYLTRANSFERASE SMYD"/>
    <property type="match status" value="1"/>
</dbReference>
<protein>
    <recommendedName>
        <fullName evidence="1">SET domain-containing protein</fullName>
    </recommendedName>
</protein>
<dbReference type="EMBL" id="JBGBPQ010000010">
    <property type="protein sequence ID" value="KAL1518643.1"/>
    <property type="molecule type" value="Genomic_DNA"/>
</dbReference>
<dbReference type="Pfam" id="PF00856">
    <property type="entry name" value="SET"/>
    <property type="match status" value="1"/>
</dbReference>
<accession>A0AB34JAZ4</accession>
<sequence length="372" mass="39580">MELLDSRPPDFAEQTNRVLAALGFPCRASLSSGGLGMFATRRIRRGEELAREAPLTMTVVRAAAEHTCAVCLADSRAAAAAPRWARACAGCGGVRFCSAACEAAAAAAHAGAECAARAALASTGATCDDGDLLAQAVRLLAHRAAARRAEVLPGLWGAYESYAARLVGVARRVALAHTAAPIRDVVDACLGALPGEARVPREELFDVLNRHQCNVYAVLGREADELASASFVGVLHLFNHACNPNAAFDCKPRGAVHGDGSPREAEGGAGPYFSLVALRDVEEGEELCVAYTSTADGPSERQEHLRNHYGFDCACERCSCNDPMREIEIGEAFDNMRCVYDDCGTGYAVPTADHRLRCLHCDRSWSDDEDEP</sequence>
<dbReference type="Gene3D" id="2.170.270.10">
    <property type="entry name" value="SET domain"/>
    <property type="match status" value="1"/>
</dbReference>
<keyword evidence="3" id="KW-1185">Reference proteome</keyword>
<dbReference type="AlphaFoldDB" id="A0AB34JAZ4"/>
<dbReference type="Gene3D" id="1.10.220.160">
    <property type="match status" value="1"/>
</dbReference>
<organism evidence="2 3">
    <name type="scientific">Prymnesium parvum</name>
    <name type="common">Toxic golden alga</name>
    <dbReference type="NCBI Taxonomy" id="97485"/>
    <lineage>
        <taxon>Eukaryota</taxon>
        <taxon>Haptista</taxon>
        <taxon>Haptophyta</taxon>
        <taxon>Prymnesiophyceae</taxon>
        <taxon>Prymnesiales</taxon>
        <taxon>Prymnesiaceae</taxon>
        <taxon>Prymnesium</taxon>
    </lineage>
</organism>
<dbReference type="Gene3D" id="6.10.140.2220">
    <property type="match status" value="1"/>
</dbReference>
<dbReference type="Proteomes" id="UP001515480">
    <property type="component" value="Unassembled WGS sequence"/>
</dbReference>
<comment type="caution">
    <text evidence="2">The sequence shown here is derived from an EMBL/GenBank/DDBJ whole genome shotgun (WGS) entry which is preliminary data.</text>
</comment>
<proteinExistence type="predicted"/>
<dbReference type="SUPFAM" id="SSF82199">
    <property type="entry name" value="SET domain"/>
    <property type="match status" value="1"/>
</dbReference>
<gene>
    <name evidence="2" type="ORF">AB1Y20_002931</name>
</gene>
<dbReference type="PROSITE" id="PS50280">
    <property type="entry name" value="SET"/>
    <property type="match status" value="1"/>
</dbReference>
<evidence type="ECO:0000313" key="3">
    <source>
        <dbReference type="Proteomes" id="UP001515480"/>
    </source>
</evidence>
<name>A0AB34JAZ4_PRYPA</name>
<dbReference type="InterPro" id="IPR001214">
    <property type="entry name" value="SET_dom"/>
</dbReference>
<dbReference type="InterPro" id="IPR050869">
    <property type="entry name" value="H3K4_H4K5_MeTrfase"/>
</dbReference>
<evidence type="ECO:0000259" key="1">
    <source>
        <dbReference type="PROSITE" id="PS50280"/>
    </source>
</evidence>
<dbReference type="CDD" id="cd20071">
    <property type="entry name" value="SET_SMYD"/>
    <property type="match status" value="1"/>
</dbReference>
<reference evidence="2 3" key="1">
    <citation type="journal article" date="2024" name="Science">
        <title>Giant polyketide synthase enzymes in the biosynthesis of giant marine polyether toxins.</title>
        <authorList>
            <person name="Fallon T.R."/>
            <person name="Shende V.V."/>
            <person name="Wierzbicki I.H."/>
            <person name="Pendleton A.L."/>
            <person name="Watervoot N.F."/>
            <person name="Auber R.P."/>
            <person name="Gonzalez D.J."/>
            <person name="Wisecaver J.H."/>
            <person name="Moore B.S."/>
        </authorList>
    </citation>
    <scope>NUCLEOTIDE SEQUENCE [LARGE SCALE GENOMIC DNA]</scope>
    <source>
        <strain evidence="2 3">12B1</strain>
    </source>
</reference>
<evidence type="ECO:0000313" key="2">
    <source>
        <dbReference type="EMBL" id="KAL1518643.1"/>
    </source>
</evidence>